<dbReference type="AlphaFoldDB" id="A0A1D6KKP6"/>
<reference evidence="2 4" key="1">
    <citation type="submission" date="2015-12" db="EMBL/GenBank/DDBJ databases">
        <title>Update maize B73 reference genome by single molecule sequencing technologies.</title>
        <authorList>
            <consortium name="Maize Genome Sequencing Project"/>
            <person name="Ware D."/>
        </authorList>
    </citation>
    <scope>NUCLEOTIDE SEQUENCE [LARGE SCALE GENOMIC DNA]</scope>
    <source>
        <strain evidence="4">cv. B73</strain>
        <tissue evidence="2">Seedling</tissue>
    </source>
</reference>
<dbReference type="GeneID" id="100277376"/>
<organism evidence="2">
    <name type="scientific">Zea mays</name>
    <name type="common">Maize</name>
    <dbReference type="NCBI Taxonomy" id="4577"/>
    <lineage>
        <taxon>Eukaryota</taxon>
        <taxon>Viridiplantae</taxon>
        <taxon>Streptophyta</taxon>
        <taxon>Embryophyta</taxon>
        <taxon>Tracheophyta</taxon>
        <taxon>Spermatophyta</taxon>
        <taxon>Magnoliopsida</taxon>
        <taxon>Liliopsida</taxon>
        <taxon>Poales</taxon>
        <taxon>Poaceae</taxon>
        <taxon>PACMAD clade</taxon>
        <taxon>Panicoideae</taxon>
        <taxon>Andropogonodae</taxon>
        <taxon>Andropogoneae</taxon>
        <taxon>Tripsacinae</taxon>
        <taxon>Zea</taxon>
    </lineage>
</organism>
<evidence type="ECO:0000313" key="2">
    <source>
        <dbReference type="EMBL" id="ONM03478.1"/>
    </source>
</evidence>
<accession>A0A1D6KKP6</accession>
<evidence type="ECO:0000313" key="4">
    <source>
        <dbReference type="Proteomes" id="UP000007305"/>
    </source>
</evidence>
<dbReference type="Gramene" id="Zm00001eb037220_T001">
    <property type="protein sequence ID" value="Zm00001eb037220_P001"/>
    <property type="gene ID" value="Zm00001eb037220"/>
</dbReference>
<dbReference type="Proteomes" id="UP000007305">
    <property type="component" value="Chromosome 1"/>
</dbReference>
<protein>
    <submittedName>
        <fullName evidence="2 3">Uncharacterized protein</fullName>
    </submittedName>
</protein>
<keyword evidence="4" id="KW-1185">Reference proteome</keyword>
<name>A0A1D6KKP6_MAIZE</name>
<reference evidence="3" key="3">
    <citation type="submission" date="2021-05" db="UniProtKB">
        <authorList>
            <consortium name="EnsemblPlants"/>
        </authorList>
    </citation>
    <scope>IDENTIFICATION</scope>
    <source>
        <strain evidence="3">cv. B73</strain>
    </source>
</reference>
<proteinExistence type="predicted"/>
<evidence type="ECO:0000256" key="1">
    <source>
        <dbReference type="SAM" id="MobiDB-lite"/>
    </source>
</evidence>
<dbReference type="EnsemblPlants" id="Zm00001eb037220_T001">
    <property type="protein sequence ID" value="Zm00001eb037220_P001"/>
    <property type="gene ID" value="Zm00001eb037220"/>
</dbReference>
<reference evidence="3" key="2">
    <citation type="submission" date="2019-07" db="EMBL/GenBank/DDBJ databases">
        <authorList>
            <person name="Seetharam A."/>
            <person name="Woodhouse M."/>
            <person name="Cannon E."/>
        </authorList>
    </citation>
    <scope>NUCLEOTIDE SEQUENCE [LARGE SCALE GENOMIC DNA]</scope>
    <source>
        <strain evidence="3">cv. B73</strain>
    </source>
</reference>
<dbReference type="EMBL" id="CM007647">
    <property type="protein sequence ID" value="ONM03478.1"/>
    <property type="molecule type" value="Genomic_DNA"/>
</dbReference>
<dbReference type="KEGG" id="zma:100277376"/>
<dbReference type="RefSeq" id="XP_008664433.1">
    <property type="nucleotide sequence ID" value="XM_008666211.4"/>
</dbReference>
<feature type="compositionally biased region" description="Low complexity" evidence="1">
    <location>
        <begin position="55"/>
        <end position="84"/>
    </location>
</feature>
<evidence type="ECO:0000313" key="3">
    <source>
        <dbReference type="EnsemblPlants" id="Zm00001eb037220_P001"/>
    </source>
</evidence>
<feature type="region of interest" description="Disordered" evidence="1">
    <location>
        <begin position="22"/>
        <end position="84"/>
    </location>
</feature>
<sequence>MDAEDERDLLKKIRALEEGQAELKRQVSKLQRRPDRDRRGGSSSSSQPADAATESSPSSRWGRSLTSSTSTGRSSTGTRGTPSV</sequence>
<gene>
    <name evidence="3" type="primary">LOC100277376</name>
    <name evidence="2" type="ORF">ZEAMMB73_Zm00001d031690</name>
</gene>